<dbReference type="Pfam" id="PF11007">
    <property type="entry name" value="CotJA"/>
    <property type="match status" value="1"/>
</dbReference>
<reference evidence="1" key="1">
    <citation type="journal article" date="2021" name="PeerJ">
        <title>Extensive microbial diversity within the chicken gut microbiome revealed by metagenomics and culture.</title>
        <authorList>
            <person name="Gilroy R."/>
            <person name="Ravi A."/>
            <person name="Getino M."/>
            <person name="Pursley I."/>
            <person name="Horton D.L."/>
            <person name="Alikhan N.F."/>
            <person name="Baker D."/>
            <person name="Gharbi K."/>
            <person name="Hall N."/>
            <person name="Watson M."/>
            <person name="Adriaenssens E.M."/>
            <person name="Foster-Nyarko E."/>
            <person name="Jarju S."/>
            <person name="Secka A."/>
            <person name="Antonio M."/>
            <person name="Oren A."/>
            <person name="Chaudhuri R.R."/>
            <person name="La Ragione R."/>
            <person name="Hildebrand F."/>
            <person name="Pallen M.J."/>
        </authorList>
    </citation>
    <scope>NUCLEOTIDE SEQUENCE</scope>
    <source>
        <strain evidence="1">CHK196-3914</strain>
    </source>
</reference>
<protein>
    <submittedName>
        <fullName evidence="1">Spore coat associated protein CotJA</fullName>
    </submittedName>
</protein>
<sequence>MPVPPNTSGSVSPRTYSGNDCCHAKNDALEGMPVAMAYVPWQQWQNIYEICRGFERGTIFEDLDKPFRGKGGRRQ</sequence>
<evidence type="ECO:0000313" key="2">
    <source>
        <dbReference type="Proteomes" id="UP000824116"/>
    </source>
</evidence>
<dbReference type="AlphaFoldDB" id="A0A9D2G796"/>
<gene>
    <name evidence="1" type="ORF">H9723_04140</name>
</gene>
<evidence type="ECO:0000313" key="1">
    <source>
        <dbReference type="EMBL" id="HIZ74419.1"/>
    </source>
</evidence>
<comment type="caution">
    <text evidence="1">The sequence shown here is derived from an EMBL/GenBank/DDBJ whole genome shotgun (WGS) entry which is preliminary data.</text>
</comment>
<name>A0A9D2G796_9FIRM</name>
<accession>A0A9D2G796</accession>
<dbReference type="InterPro" id="IPR020256">
    <property type="entry name" value="Spore_coat_CotJA"/>
</dbReference>
<reference evidence="1" key="2">
    <citation type="submission" date="2021-04" db="EMBL/GenBank/DDBJ databases">
        <authorList>
            <person name="Gilroy R."/>
        </authorList>
    </citation>
    <scope>NUCLEOTIDE SEQUENCE</scope>
    <source>
        <strain evidence="1">CHK196-3914</strain>
    </source>
</reference>
<dbReference type="Proteomes" id="UP000824116">
    <property type="component" value="Unassembled WGS sequence"/>
</dbReference>
<organism evidence="1 2">
    <name type="scientific">Candidatus Mediterraneibacter stercoravium</name>
    <dbReference type="NCBI Taxonomy" id="2838685"/>
    <lineage>
        <taxon>Bacteria</taxon>
        <taxon>Bacillati</taxon>
        <taxon>Bacillota</taxon>
        <taxon>Clostridia</taxon>
        <taxon>Lachnospirales</taxon>
        <taxon>Lachnospiraceae</taxon>
        <taxon>Mediterraneibacter</taxon>
    </lineage>
</organism>
<proteinExistence type="predicted"/>
<dbReference type="EMBL" id="DXAY01000100">
    <property type="protein sequence ID" value="HIZ74419.1"/>
    <property type="molecule type" value="Genomic_DNA"/>
</dbReference>